<accession>A0A0B0Q324</accession>
<dbReference type="Proteomes" id="UP000032142">
    <property type="component" value="Unassembled WGS sequence"/>
</dbReference>
<dbReference type="EMBL" id="KN456046">
    <property type="protein sequence ID" value="KHG30336.1"/>
    <property type="molecule type" value="Genomic_DNA"/>
</dbReference>
<evidence type="ECO:0000313" key="3">
    <source>
        <dbReference type="Proteomes" id="UP000032142"/>
    </source>
</evidence>
<reference evidence="3" key="1">
    <citation type="submission" date="2014-09" db="EMBL/GenBank/DDBJ databases">
        <authorList>
            <person name="Mudge J."/>
            <person name="Ramaraj T."/>
            <person name="Lindquist I.E."/>
            <person name="Bharti A.K."/>
            <person name="Sundararajan A."/>
            <person name="Cameron C.T."/>
            <person name="Woodward J.E."/>
            <person name="May G.D."/>
            <person name="Brubaker C."/>
            <person name="Broadhvest J."/>
            <person name="Wilkins T.A."/>
        </authorList>
    </citation>
    <scope>NUCLEOTIDE SEQUENCE</scope>
    <source>
        <strain evidence="3">cv. AKA8401</strain>
    </source>
</reference>
<feature type="transmembrane region" description="Helical" evidence="1">
    <location>
        <begin position="59"/>
        <end position="81"/>
    </location>
</feature>
<sequence>MHANFVCIKDCGKLWDAKVLHEVFHQHFGGSFSFFGPFEIRENNVNLFGDTCLMLLRLLMPYAGVVSLGRAALSIMVVSLIQRQRHTFFFHPSPRVGKATL</sequence>
<keyword evidence="1" id="KW-0472">Membrane</keyword>
<keyword evidence="3" id="KW-1185">Reference proteome</keyword>
<dbReference type="AlphaFoldDB" id="A0A0B0Q324"/>
<organism evidence="2 3">
    <name type="scientific">Gossypium arboreum</name>
    <name type="common">Tree cotton</name>
    <name type="synonym">Gossypium nanking</name>
    <dbReference type="NCBI Taxonomy" id="29729"/>
    <lineage>
        <taxon>Eukaryota</taxon>
        <taxon>Viridiplantae</taxon>
        <taxon>Streptophyta</taxon>
        <taxon>Embryophyta</taxon>
        <taxon>Tracheophyta</taxon>
        <taxon>Spermatophyta</taxon>
        <taxon>Magnoliopsida</taxon>
        <taxon>eudicotyledons</taxon>
        <taxon>Gunneridae</taxon>
        <taxon>Pentapetalae</taxon>
        <taxon>rosids</taxon>
        <taxon>malvids</taxon>
        <taxon>Malvales</taxon>
        <taxon>Malvaceae</taxon>
        <taxon>Malvoideae</taxon>
        <taxon>Gossypium</taxon>
    </lineage>
</organism>
<evidence type="ECO:0000256" key="1">
    <source>
        <dbReference type="SAM" id="Phobius"/>
    </source>
</evidence>
<keyword evidence="1" id="KW-0812">Transmembrane</keyword>
<proteinExistence type="predicted"/>
<gene>
    <name evidence="2" type="ORF">F383_15317</name>
</gene>
<keyword evidence="1" id="KW-1133">Transmembrane helix</keyword>
<name>A0A0B0Q324_GOSAR</name>
<protein>
    <submittedName>
        <fullName evidence="2">Uncharacterized protein</fullName>
    </submittedName>
</protein>
<evidence type="ECO:0000313" key="2">
    <source>
        <dbReference type="EMBL" id="KHG30336.1"/>
    </source>
</evidence>